<evidence type="ECO:0000256" key="1">
    <source>
        <dbReference type="ARBA" id="ARBA00001917"/>
    </source>
</evidence>
<dbReference type="PROSITE" id="PS51349">
    <property type="entry name" value="FMN_HYDROXY_ACID_DH_2"/>
    <property type="match status" value="1"/>
</dbReference>
<dbReference type="PANTHER" id="PTHR10578:SF149">
    <property type="entry name" value="2-HYDROXYACID OXIDASE 2"/>
    <property type="match status" value="1"/>
</dbReference>
<dbReference type="EMBL" id="JAIZAY010000016">
    <property type="protein sequence ID" value="KAJ8027333.1"/>
    <property type="molecule type" value="Genomic_DNA"/>
</dbReference>
<accession>A0A9Q1BIQ6</accession>
<evidence type="ECO:0000259" key="9">
    <source>
        <dbReference type="PROSITE" id="PS51349"/>
    </source>
</evidence>
<dbReference type="EC" id="1.1.3.15" evidence="2"/>
<feature type="binding site" evidence="8">
    <location>
        <position position="109"/>
    </location>
    <ligand>
        <name>FMN</name>
        <dbReference type="ChEBI" id="CHEBI:58210"/>
    </ligand>
</feature>
<dbReference type="GO" id="GO:0005782">
    <property type="term" value="C:peroxisomal matrix"/>
    <property type="evidence" value="ECO:0007669"/>
    <property type="project" value="TreeGrafter"/>
</dbReference>
<comment type="catalytic activity">
    <reaction evidence="5">
        <text>a (2S)-2-hydroxycarboxylate + O2 = a 2-oxocarboxylate + H2O2</text>
        <dbReference type="Rhea" id="RHEA:16789"/>
        <dbReference type="ChEBI" id="CHEBI:15379"/>
        <dbReference type="ChEBI" id="CHEBI:16240"/>
        <dbReference type="ChEBI" id="CHEBI:35179"/>
        <dbReference type="ChEBI" id="CHEBI:58123"/>
        <dbReference type="EC" id="1.1.3.15"/>
    </reaction>
    <physiologicalReaction direction="left-to-right" evidence="5">
        <dbReference type="Rhea" id="RHEA:16790"/>
    </physiologicalReaction>
</comment>
<dbReference type="AlphaFoldDB" id="A0A9Q1BIQ6"/>
<dbReference type="GO" id="GO:0001561">
    <property type="term" value="P:fatty acid alpha-oxidation"/>
    <property type="evidence" value="ECO:0007669"/>
    <property type="project" value="TreeGrafter"/>
</dbReference>
<evidence type="ECO:0000256" key="5">
    <source>
        <dbReference type="ARBA" id="ARBA00029325"/>
    </source>
</evidence>
<dbReference type="GO" id="GO:0003973">
    <property type="term" value="F:(S)-2-hydroxy-acid oxidase activity"/>
    <property type="evidence" value="ECO:0007669"/>
    <property type="project" value="UniProtKB-EC"/>
</dbReference>
<comment type="similarity">
    <text evidence="4">Belongs to the FMN-dependent alpha-hydroxy acid dehydrogenase family.</text>
</comment>
<dbReference type="SUPFAM" id="SSF51395">
    <property type="entry name" value="FMN-linked oxidoreductases"/>
    <property type="match status" value="1"/>
</dbReference>
<evidence type="ECO:0000256" key="4">
    <source>
        <dbReference type="ARBA" id="ARBA00024042"/>
    </source>
</evidence>
<dbReference type="PIRSF" id="PIRSF000138">
    <property type="entry name" value="Al-hdrx_acd_dh"/>
    <property type="match status" value="1"/>
</dbReference>
<comment type="catalytic activity">
    <reaction evidence="6">
        <text>2-hydroxyoctanoate + O2 = 2-oxooctanoate + H2O2</text>
        <dbReference type="Rhea" id="RHEA:67940"/>
        <dbReference type="ChEBI" id="CHEBI:15379"/>
        <dbReference type="ChEBI" id="CHEBI:16240"/>
        <dbReference type="ChEBI" id="CHEBI:133514"/>
        <dbReference type="ChEBI" id="CHEBI:176689"/>
    </reaction>
    <physiologicalReaction direction="left-to-right" evidence="6">
        <dbReference type="Rhea" id="RHEA:67941"/>
    </physiologicalReaction>
</comment>
<reference evidence="10" key="1">
    <citation type="submission" date="2021-10" db="EMBL/GenBank/DDBJ databases">
        <title>Tropical sea cucumber genome reveals ecological adaptation and Cuvierian tubules defense mechanism.</title>
        <authorList>
            <person name="Chen T."/>
        </authorList>
    </citation>
    <scope>NUCLEOTIDE SEQUENCE</scope>
    <source>
        <strain evidence="10">Nanhai2018</strain>
        <tissue evidence="10">Muscle</tissue>
    </source>
</reference>
<evidence type="ECO:0000313" key="11">
    <source>
        <dbReference type="Proteomes" id="UP001152320"/>
    </source>
</evidence>
<feature type="binding site" evidence="8">
    <location>
        <begin position="328"/>
        <end position="329"/>
    </location>
    <ligand>
        <name>FMN</name>
        <dbReference type="ChEBI" id="CHEBI:58210"/>
    </ligand>
</feature>
<comment type="cofactor">
    <cofactor evidence="1">
        <name>FMN</name>
        <dbReference type="ChEBI" id="CHEBI:58210"/>
    </cofactor>
</comment>
<dbReference type="PANTHER" id="PTHR10578">
    <property type="entry name" value="S -2-HYDROXY-ACID OXIDASE-RELATED"/>
    <property type="match status" value="1"/>
</dbReference>
<feature type="binding site" evidence="8">
    <location>
        <position position="159"/>
    </location>
    <ligand>
        <name>FMN</name>
        <dbReference type="ChEBI" id="CHEBI:58210"/>
    </ligand>
</feature>
<feature type="domain" description="FMN hydroxy acid dehydrogenase" evidence="9">
    <location>
        <begin position="1"/>
        <end position="379"/>
    </location>
</feature>
<feature type="binding site" evidence="8">
    <location>
        <position position="271"/>
    </location>
    <ligand>
        <name>FMN</name>
        <dbReference type="ChEBI" id="CHEBI:58210"/>
    </ligand>
</feature>
<sequence>MPTPGISCVADFEKVIHGKIPDFLIDYFATGTGDEQTLEDSKRAFQRFRLRPLVLRSETKIDVSTHVQGQPVSFPLGIAPTGFQGACHPDGDKATARAADSARVIMIVSCFSVMTIEEIAAAAPRALLWMQIYPFRDRRNTVDMIRRAEKSGFKAIVVTVDTPSAGLFKRSFRSGGDIKKRFGDQNSRGLFFISGSLVNFQGAAEDILKAKSTGDEHLYTYGRYQSTGGTKWDYITWMKSITKLPIILKGILTAESARDAVACGVQGIIVSAHGGRQLDGVQAPIEALPEVVNAVRGSGVEVYMDGGVRSGRDIFKALAIGAKAVFVGRPAIWGLVYNGTDGVTEILDMLKHEFVNTMSLVGCNRLEDINPSFVQHESQFVCKL</sequence>
<keyword evidence="3" id="KW-0560">Oxidoreductase</keyword>
<feature type="binding site" evidence="8">
    <location>
        <position position="249"/>
    </location>
    <ligand>
        <name>FMN</name>
        <dbReference type="ChEBI" id="CHEBI:58210"/>
    </ligand>
</feature>
<keyword evidence="11" id="KW-1185">Reference proteome</keyword>
<proteinExistence type="inferred from homology"/>
<keyword evidence="8" id="KW-0288">FMN</keyword>
<feature type="binding site" evidence="8">
    <location>
        <begin position="80"/>
        <end position="82"/>
    </location>
    <ligand>
        <name>FMN</name>
        <dbReference type="ChEBI" id="CHEBI:58210"/>
    </ligand>
</feature>
<evidence type="ECO:0000313" key="10">
    <source>
        <dbReference type="EMBL" id="KAJ8027333.1"/>
    </source>
</evidence>
<name>A0A9Q1BIQ6_HOLLE</name>
<feature type="binding site" evidence="8">
    <location>
        <position position="27"/>
    </location>
    <ligand>
        <name>glyoxylate</name>
        <dbReference type="ChEBI" id="CHEBI:36655"/>
    </ligand>
</feature>
<feature type="binding site" evidence="8">
    <location>
        <position position="273"/>
    </location>
    <ligand>
        <name>glyoxylate</name>
        <dbReference type="ChEBI" id="CHEBI:36655"/>
    </ligand>
</feature>
<organism evidence="10 11">
    <name type="scientific">Holothuria leucospilota</name>
    <name type="common">Black long sea cucumber</name>
    <name type="synonym">Mertensiothuria leucospilota</name>
    <dbReference type="NCBI Taxonomy" id="206669"/>
    <lineage>
        <taxon>Eukaryota</taxon>
        <taxon>Metazoa</taxon>
        <taxon>Echinodermata</taxon>
        <taxon>Eleutherozoa</taxon>
        <taxon>Echinozoa</taxon>
        <taxon>Holothuroidea</taxon>
        <taxon>Aspidochirotacea</taxon>
        <taxon>Aspidochirotida</taxon>
        <taxon>Holothuriidae</taxon>
        <taxon>Holothuria</taxon>
    </lineage>
</organism>
<feature type="binding site" evidence="8">
    <location>
        <position position="276"/>
    </location>
    <ligand>
        <name>glyoxylate</name>
        <dbReference type="ChEBI" id="CHEBI:36655"/>
    </ligand>
</feature>
<evidence type="ECO:0000256" key="7">
    <source>
        <dbReference type="PIRSR" id="PIRSR000138-1"/>
    </source>
</evidence>
<evidence type="ECO:0000256" key="2">
    <source>
        <dbReference type="ARBA" id="ARBA00013087"/>
    </source>
</evidence>
<dbReference type="InterPro" id="IPR037396">
    <property type="entry name" value="FMN_HAD"/>
</dbReference>
<keyword evidence="8" id="KW-0285">Flavoprotein</keyword>
<feature type="active site" description="Proton acceptor" evidence="7">
    <location>
        <position position="273"/>
    </location>
</feature>
<feature type="binding site" evidence="8">
    <location>
        <position position="131"/>
    </location>
    <ligand>
        <name>FMN</name>
        <dbReference type="ChEBI" id="CHEBI:58210"/>
    </ligand>
</feature>
<evidence type="ECO:0000256" key="3">
    <source>
        <dbReference type="ARBA" id="ARBA00023002"/>
    </source>
</evidence>
<dbReference type="OrthoDB" id="1925334at2759"/>
<dbReference type="Proteomes" id="UP001152320">
    <property type="component" value="Chromosome 16"/>
</dbReference>
<dbReference type="CDD" id="cd02809">
    <property type="entry name" value="alpha_hydroxyacid_oxid_FMN"/>
    <property type="match status" value="1"/>
</dbReference>
<dbReference type="FunFam" id="3.20.20.70:FF:000056">
    <property type="entry name" value="hydroxyacid oxidase 2"/>
    <property type="match status" value="1"/>
</dbReference>
<dbReference type="InterPro" id="IPR000262">
    <property type="entry name" value="FMN-dep_DH"/>
</dbReference>
<evidence type="ECO:0000256" key="8">
    <source>
        <dbReference type="PIRSR" id="PIRSR000138-2"/>
    </source>
</evidence>
<dbReference type="Pfam" id="PF01070">
    <property type="entry name" value="FMN_dh"/>
    <property type="match status" value="1"/>
</dbReference>
<evidence type="ECO:0000256" key="6">
    <source>
        <dbReference type="ARBA" id="ARBA00029327"/>
    </source>
</evidence>
<comment type="caution">
    <text evidence="10">The sequence shown here is derived from an EMBL/GenBank/DDBJ whole genome shotgun (WGS) entry which is preliminary data.</text>
</comment>
<dbReference type="GO" id="GO:0010181">
    <property type="term" value="F:FMN binding"/>
    <property type="evidence" value="ECO:0007669"/>
    <property type="project" value="InterPro"/>
</dbReference>
<protein>
    <recommendedName>
        <fullName evidence="2">(S)-2-hydroxy-acid oxidase</fullName>
        <ecNumber evidence="2">1.1.3.15</ecNumber>
    </recommendedName>
</protein>
<feature type="binding site" evidence="8">
    <location>
        <begin position="305"/>
        <end position="309"/>
    </location>
    <ligand>
        <name>FMN</name>
        <dbReference type="ChEBI" id="CHEBI:58210"/>
    </ligand>
</feature>
<dbReference type="InterPro" id="IPR012133">
    <property type="entry name" value="Alpha-hydoxy_acid_DH_FMN"/>
</dbReference>
<dbReference type="Gene3D" id="3.20.20.70">
    <property type="entry name" value="Aldolase class I"/>
    <property type="match status" value="1"/>
</dbReference>
<dbReference type="InterPro" id="IPR013785">
    <property type="entry name" value="Aldolase_TIM"/>
</dbReference>
<gene>
    <name evidence="10" type="ORF">HOLleu_32449</name>
</gene>
<feature type="binding site" evidence="8">
    <location>
        <position position="133"/>
    </location>
    <ligand>
        <name>glyoxylate</name>
        <dbReference type="ChEBI" id="CHEBI:36655"/>
    </ligand>
</feature>